<proteinExistence type="inferred from homology"/>
<comment type="subcellular location">
    <subcellularLocation>
        <location evidence="1">Cell inner membrane</location>
    </subcellularLocation>
</comment>
<evidence type="ECO:0000256" key="9">
    <source>
        <dbReference type="ARBA" id="ARBA00023136"/>
    </source>
</evidence>
<sequence length="292" mass="31392">MKTRPSIHAARRQRGVALLVVLWACTLLAILLGGYAMLARTEAMQARYQFAQTQAHYAAEAGVMRAIYGLQDTQQQNRWVPDGRVYPFKYEEADVKVTIIDEGGKVDLNAANPNVLQGLFHAAGLPDAQAQELAGRVVEWRSFGLGPRGAGQQDAAYATAGRDYGPRKGPFASIEELQLVLGMNQALYRTVAPVVTLWSGRDSPDVATAPLLALAAIPGMDPNQANALYAARQAKQGTPALVGFQGVTHSIRSEATLADGTVAVLRTTVRLQGIRPGATPYAVLRWQEGDGE</sequence>
<evidence type="ECO:0000256" key="6">
    <source>
        <dbReference type="ARBA" id="ARBA00022692"/>
    </source>
</evidence>
<dbReference type="EMBL" id="QQAH01000015">
    <property type="protein sequence ID" value="RDD80715.1"/>
    <property type="molecule type" value="Genomic_DNA"/>
</dbReference>
<evidence type="ECO:0000256" key="3">
    <source>
        <dbReference type="ARBA" id="ARBA00022448"/>
    </source>
</evidence>
<evidence type="ECO:0000256" key="4">
    <source>
        <dbReference type="ARBA" id="ARBA00022475"/>
    </source>
</evidence>
<dbReference type="Gene3D" id="1.10.40.60">
    <property type="entry name" value="EpsJ-like"/>
    <property type="match status" value="1"/>
</dbReference>
<keyword evidence="3" id="KW-0813">Transport</keyword>
<evidence type="ECO:0000256" key="2">
    <source>
        <dbReference type="ARBA" id="ARBA00007246"/>
    </source>
</evidence>
<dbReference type="InterPro" id="IPR038072">
    <property type="entry name" value="GspK_central_sf"/>
</dbReference>
<evidence type="ECO:0000256" key="1">
    <source>
        <dbReference type="ARBA" id="ARBA00004533"/>
    </source>
</evidence>
<evidence type="ECO:0000313" key="12">
    <source>
        <dbReference type="Proteomes" id="UP000253782"/>
    </source>
</evidence>
<evidence type="ECO:0000256" key="5">
    <source>
        <dbReference type="ARBA" id="ARBA00022519"/>
    </source>
</evidence>
<evidence type="ECO:0000313" key="11">
    <source>
        <dbReference type="EMBL" id="RDD80715.1"/>
    </source>
</evidence>
<dbReference type="InterPro" id="IPR049031">
    <property type="entry name" value="T2SSK_SAM-like_1st"/>
</dbReference>
<dbReference type="GO" id="GO:0009306">
    <property type="term" value="P:protein secretion"/>
    <property type="evidence" value="ECO:0007669"/>
    <property type="project" value="InterPro"/>
</dbReference>
<dbReference type="SUPFAM" id="SSF158544">
    <property type="entry name" value="GspK insert domain-like"/>
    <property type="match status" value="1"/>
</dbReference>
<reference evidence="11 12" key="1">
    <citation type="submission" date="2018-07" db="EMBL/GenBank/DDBJ databases">
        <title>Dyella tabacisoli L4-6T, whole genome shotgun sequence.</title>
        <authorList>
            <person name="Zhou X.-K."/>
            <person name="Li W.-J."/>
            <person name="Duan Y.-Q."/>
        </authorList>
    </citation>
    <scope>NUCLEOTIDE SEQUENCE [LARGE SCALE GENOMIC DNA]</scope>
    <source>
        <strain evidence="11 12">L4-6</strain>
    </source>
</reference>
<dbReference type="RefSeq" id="WP_114846497.1">
    <property type="nucleotide sequence ID" value="NZ_JBHSPE010000002.1"/>
</dbReference>
<accession>A0A369UKU1</accession>
<dbReference type="InterPro" id="IPR005628">
    <property type="entry name" value="GspK"/>
</dbReference>
<feature type="domain" description="T2SS protein K first SAM-like" evidence="10">
    <location>
        <begin position="109"/>
        <end position="198"/>
    </location>
</feature>
<dbReference type="PANTHER" id="PTHR38831:SF2">
    <property type="entry name" value="TYPE II SECRETION SYSTEM PROTEIN K"/>
    <property type="match status" value="1"/>
</dbReference>
<gene>
    <name evidence="11" type="ORF">DVJ77_15910</name>
</gene>
<keyword evidence="5" id="KW-0997">Cell inner membrane</keyword>
<keyword evidence="6" id="KW-0812">Transmembrane</keyword>
<keyword evidence="4" id="KW-1003">Cell membrane</keyword>
<protein>
    <submittedName>
        <fullName evidence="11">General secretion pathway protein GspK</fullName>
    </submittedName>
</protein>
<dbReference type="PANTHER" id="PTHR38831">
    <property type="entry name" value="TYPE II SECRETION SYSTEM PROTEIN K"/>
    <property type="match status" value="1"/>
</dbReference>
<keyword evidence="12" id="KW-1185">Reference proteome</keyword>
<evidence type="ECO:0000256" key="7">
    <source>
        <dbReference type="ARBA" id="ARBA00022927"/>
    </source>
</evidence>
<comment type="similarity">
    <text evidence="2">Belongs to the GSP K family.</text>
</comment>
<keyword evidence="9" id="KW-0472">Membrane</keyword>
<keyword evidence="8" id="KW-1133">Transmembrane helix</keyword>
<dbReference type="Pfam" id="PF21687">
    <property type="entry name" value="T2SSK_1st"/>
    <property type="match status" value="1"/>
</dbReference>
<dbReference type="AlphaFoldDB" id="A0A369UKU1"/>
<dbReference type="GO" id="GO:0005886">
    <property type="term" value="C:plasma membrane"/>
    <property type="evidence" value="ECO:0007669"/>
    <property type="project" value="UniProtKB-SubCell"/>
</dbReference>
<evidence type="ECO:0000259" key="10">
    <source>
        <dbReference type="Pfam" id="PF21687"/>
    </source>
</evidence>
<evidence type="ECO:0000256" key="8">
    <source>
        <dbReference type="ARBA" id="ARBA00022989"/>
    </source>
</evidence>
<keyword evidence="7" id="KW-0653">Protein transport</keyword>
<comment type="caution">
    <text evidence="11">The sequence shown here is derived from an EMBL/GenBank/DDBJ whole genome shotgun (WGS) entry which is preliminary data.</text>
</comment>
<organism evidence="11 12">
    <name type="scientific">Dyella tabacisoli</name>
    <dbReference type="NCBI Taxonomy" id="2282381"/>
    <lineage>
        <taxon>Bacteria</taxon>
        <taxon>Pseudomonadati</taxon>
        <taxon>Pseudomonadota</taxon>
        <taxon>Gammaproteobacteria</taxon>
        <taxon>Lysobacterales</taxon>
        <taxon>Rhodanobacteraceae</taxon>
        <taxon>Dyella</taxon>
    </lineage>
</organism>
<dbReference type="Proteomes" id="UP000253782">
    <property type="component" value="Unassembled WGS sequence"/>
</dbReference>
<dbReference type="OrthoDB" id="9181871at2"/>
<name>A0A369UKU1_9GAMM</name>